<organism evidence="5 6">
    <name type="scientific">Cuscuta australis</name>
    <dbReference type="NCBI Taxonomy" id="267555"/>
    <lineage>
        <taxon>Eukaryota</taxon>
        <taxon>Viridiplantae</taxon>
        <taxon>Streptophyta</taxon>
        <taxon>Embryophyta</taxon>
        <taxon>Tracheophyta</taxon>
        <taxon>Spermatophyta</taxon>
        <taxon>Magnoliopsida</taxon>
        <taxon>eudicotyledons</taxon>
        <taxon>Gunneridae</taxon>
        <taxon>Pentapetalae</taxon>
        <taxon>asterids</taxon>
        <taxon>lamiids</taxon>
        <taxon>Solanales</taxon>
        <taxon>Convolvulaceae</taxon>
        <taxon>Cuscuteae</taxon>
        <taxon>Cuscuta</taxon>
        <taxon>Cuscuta subgen. Grammica</taxon>
        <taxon>Cuscuta sect. Cleistogrammica</taxon>
    </lineage>
</organism>
<protein>
    <recommendedName>
        <fullName evidence="4">DYW domain-containing protein</fullName>
    </recommendedName>
</protein>
<dbReference type="GO" id="GO:0008270">
    <property type="term" value="F:zinc ion binding"/>
    <property type="evidence" value="ECO:0007669"/>
    <property type="project" value="InterPro"/>
</dbReference>
<dbReference type="Proteomes" id="UP000249390">
    <property type="component" value="Unassembled WGS sequence"/>
</dbReference>
<dbReference type="PANTHER" id="PTHR47926">
    <property type="entry name" value="PENTATRICOPEPTIDE REPEAT-CONTAINING PROTEIN"/>
    <property type="match status" value="1"/>
</dbReference>
<gene>
    <name evidence="5" type="ORF">DM860_005582</name>
</gene>
<dbReference type="GO" id="GO:0099402">
    <property type="term" value="P:plant organ development"/>
    <property type="evidence" value="ECO:0007669"/>
    <property type="project" value="UniProtKB-ARBA"/>
</dbReference>
<feature type="repeat" description="PPR" evidence="3">
    <location>
        <begin position="44"/>
        <end position="78"/>
    </location>
</feature>
<comment type="caution">
    <text evidence="5">The sequence shown here is derived from an EMBL/GenBank/DDBJ whole genome shotgun (WGS) entry which is preliminary data.</text>
</comment>
<dbReference type="Pfam" id="PF14432">
    <property type="entry name" value="DYW_deaminase"/>
    <property type="match status" value="1"/>
</dbReference>
<dbReference type="Pfam" id="PF20430">
    <property type="entry name" value="Eplus_motif"/>
    <property type="match status" value="1"/>
</dbReference>
<dbReference type="Pfam" id="PF01535">
    <property type="entry name" value="PPR"/>
    <property type="match status" value="5"/>
</dbReference>
<dbReference type="Pfam" id="PF13041">
    <property type="entry name" value="PPR_2"/>
    <property type="match status" value="1"/>
</dbReference>
<dbReference type="InterPro" id="IPR046849">
    <property type="entry name" value="E2_motif"/>
</dbReference>
<evidence type="ECO:0000256" key="1">
    <source>
        <dbReference type="ARBA" id="ARBA00006643"/>
    </source>
</evidence>
<feature type="repeat" description="PPR" evidence="3">
    <location>
        <begin position="209"/>
        <end position="239"/>
    </location>
</feature>
<dbReference type="InterPro" id="IPR046960">
    <property type="entry name" value="PPR_At4g14850-like_plant"/>
</dbReference>
<feature type="domain" description="DYW" evidence="4">
    <location>
        <begin position="412"/>
        <end position="477"/>
    </location>
</feature>
<dbReference type="FunFam" id="1.25.40.10:FF:000158">
    <property type="entry name" value="pentatricopeptide repeat-containing protein At2g33680"/>
    <property type="match status" value="1"/>
</dbReference>
<proteinExistence type="inferred from homology"/>
<dbReference type="GO" id="GO:0003723">
    <property type="term" value="F:RNA binding"/>
    <property type="evidence" value="ECO:0007669"/>
    <property type="project" value="InterPro"/>
</dbReference>
<keyword evidence="6" id="KW-1185">Reference proteome</keyword>
<name>A0A328DUE5_9ASTE</name>
<evidence type="ECO:0000256" key="3">
    <source>
        <dbReference type="PROSITE-ProRule" id="PRU00708"/>
    </source>
</evidence>
<dbReference type="GO" id="GO:0009451">
    <property type="term" value="P:RNA modification"/>
    <property type="evidence" value="ECO:0007669"/>
    <property type="project" value="InterPro"/>
</dbReference>
<dbReference type="InterPro" id="IPR046848">
    <property type="entry name" value="E_motif"/>
</dbReference>
<dbReference type="PANTHER" id="PTHR47926:SF436">
    <property type="entry name" value="PENTATRICOPEPTIDE REPEAT-CONTAINING PROTEIN ELI1, CHLOROPLASTIC-LIKE ISOFORM X2"/>
    <property type="match status" value="1"/>
</dbReference>
<evidence type="ECO:0000313" key="6">
    <source>
        <dbReference type="Proteomes" id="UP000249390"/>
    </source>
</evidence>
<evidence type="ECO:0000256" key="2">
    <source>
        <dbReference type="ARBA" id="ARBA00022737"/>
    </source>
</evidence>
<sequence>MHRESVCLDELTMVTVLNGCSKLGHYVFGVHGHAFLIKTGLNLFVKACNAIMDVYVKCGLIDETRRVFDELKERSVVSWTILLDGAVRLEGLEIAKLVFDQMPERNKVAWTIMIAGYIENGFTMEAFKLLRTVLFDLRFELNFVTLCSWLSASAQSGNLLMGQWMHAYYLKKINSDHDIMISTSLVDMYAKCGRVNDALRVFAMTTPRNVVTWNAMLSGLAMEGMGDVLVNMFDQMVREVKPDRVTFTAVLSACSHSGLVDLDLLGRAGYLDEAKSVIEQMHIPPNEVVLGSLLGACSVHKNVEMGECLMKDLVDLYPHNTQYHVLLSNMYIVAGKRDQAISLRRILKHRGIRKVPGISSIYIGGQIHQFSAGDKSHRQIHEIYLMLDEMIQRLKLAGYVPDVACHLLFGEECVDEWEEKEQALFSHSEKLALSFGLMSTRAGMPLYIFKNLRICLDCHSAMKVASKVYDRKIVIRDLCGSVGTSLDRNPRLYNFYSLLDPSKLNLGGESHGQPVPFNIGTLILQRVWWPRLSLETVVEDELKFGMDWVFQCHTLSPSRSSNPIGPQAHSAQTRFLGPAYPSGICLNTKGHGFLFYNIFLP</sequence>
<evidence type="ECO:0000259" key="4">
    <source>
        <dbReference type="Pfam" id="PF14432"/>
    </source>
</evidence>
<reference evidence="5 6" key="1">
    <citation type="submission" date="2018-06" db="EMBL/GenBank/DDBJ databases">
        <title>The Genome of Cuscuta australis (Dodder) Provides Insight into the Evolution of Plant Parasitism.</title>
        <authorList>
            <person name="Liu H."/>
        </authorList>
    </citation>
    <scope>NUCLEOTIDE SEQUENCE [LARGE SCALE GENOMIC DNA]</scope>
    <source>
        <strain evidence="6">cv. Yunnan</strain>
        <tissue evidence="5">Vines</tissue>
    </source>
</reference>
<dbReference type="Pfam" id="PF20431">
    <property type="entry name" value="E_motif"/>
    <property type="match status" value="1"/>
</dbReference>
<accession>A0A328DUE5</accession>
<dbReference type="InterPro" id="IPR011990">
    <property type="entry name" value="TPR-like_helical_dom_sf"/>
</dbReference>
<evidence type="ECO:0000313" key="5">
    <source>
        <dbReference type="EMBL" id="RAL48158.1"/>
    </source>
</evidence>
<comment type="similarity">
    <text evidence="1">Belongs to the PPR family. PCMP-H subfamily.</text>
</comment>
<dbReference type="EMBL" id="NQVE01000098">
    <property type="protein sequence ID" value="RAL48158.1"/>
    <property type="molecule type" value="Genomic_DNA"/>
</dbReference>
<keyword evidence="2" id="KW-0677">Repeat</keyword>
<dbReference type="PROSITE" id="PS51375">
    <property type="entry name" value="PPR"/>
    <property type="match status" value="2"/>
</dbReference>
<dbReference type="InterPro" id="IPR032867">
    <property type="entry name" value="DYW_dom"/>
</dbReference>
<dbReference type="AlphaFoldDB" id="A0A328DUE5"/>
<dbReference type="Gene3D" id="1.25.40.10">
    <property type="entry name" value="Tetratricopeptide repeat domain"/>
    <property type="match status" value="3"/>
</dbReference>
<dbReference type="InterPro" id="IPR002885">
    <property type="entry name" value="PPR_rpt"/>
</dbReference>
<dbReference type="FunFam" id="1.25.40.10:FF:000231">
    <property type="entry name" value="Pentatricopeptide repeat-containing protein chloroplastic"/>
    <property type="match status" value="1"/>
</dbReference>
<dbReference type="NCBIfam" id="TIGR00756">
    <property type="entry name" value="PPR"/>
    <property type="match status" value="2"/>
</dbReference>